<dbReference type="Proteomes" id="UP000481350">
    <property type="component" value="Unassembled WGS sequence"/>
</dbReference>
<proteinExistence type="predicted"/>
<evidence type="ECO:0000313" key="4">
    <source>
        <dbReference type="Proteomes" id="UP000491334"/>
    </source>
</evidence>
<comment type="caution">
    <text evidence="2">The sequence shown here is derived from an EMBL/GenBank/DDBJ whole genome shotgun (WGS) entry which is preliminary data.</text>
</comment>
<dbReference type="EMBL" id="WDZO01000021">
    <property type="protein sequence ID" value="KAB6911795.1"/>
    <property type="molecule type" value="Genomic_DNA"/>
</dbReference>
<evidence type="ECO:0000313" key="1">
    <source>
        <dbReference type="EMBL" id="KAB6911795.1"/>
    </source>
</evidence>
<organism evidence="2 4">
    <name type="scientific">Bifidobacterium longum</name>
    <dbReference type="NCBI Taxonomy" id="216816"/>
    <lineage>
        <taxon>Bacteria</taxon>
        <taxon>Bacillati</taxon>
        <taxon>Actinomycetota</taxon>
        <taxon>Actinomycetes</taxon>
        <taxon>Bifidobacteriales</taxon>
        <taxon>Bifidobacteriaceae</taxon>
        <taxon>Bifidobacterium</taxon>
    </lineage>
</organism>
<protein>
    <submittedName>
        <fullName evidence="2">Uncharacterized protein</fullName>
    </submittedName>
</protein>
<evidence type="ECO:0000313" key="2">
    <source>
        <dbReference type="EMBL" id="KAB6917166.1"/>
    </source>
</evidence>
<reference evidence="3 4" key="1">
    <citation type="journal article" date="2019" name="Nat. Med.">
        <title>A library of human gut bacterial isolates paired with longitudinal multiomics data enables mechanistic microbiome research.</title>
        <authorList>
            <person name="Poyet M."/>
            <person name="Groussin M."/>
            <person name="Gibbons S.M."/>
            <person name="Avila-Pacheco J."/>
            <person name="Jiang X."/>
            <person name="Kearney S.M."/>
            <person name="Perrotta A.R."/>
            <person name="Berdy B."/>
            <person name="Zhao S."/>
            <person name="Lieberman T.D."/>
            <person name="Swanson P.K."/>
            <person name="Smith M."/>
            <person name="Roesemann S."/>
            <person name="Alexander J.E."/>
            <person name="Rich S.A."/>
            <person name="Livny J."/>
            <person name="Vlamakis H."/>
            <person name="Clish C."/>
            <person name="Bullock K."/>
            <person name="Deik A."/>
            <person name="Scott J."/>
            <person name="Pierce K.A."/>
            <person name="Xavier R.J."/>
            <person name="Alm E.J."/>
        </authorList>
    </citation>
    <scope>NUCLEOTIDE SEQUENCE [LARGE SCALE GENOMIC DNA]</scope>
    <source>
        <strain evidence="1 3">BIOML-A283</strain>
        <strain evidence="2 4">BIOML-A284</strain>
    </source>
</reference>
<dbReference type="EMBL" id="WDZP01000020">
    <property type="protein sequence ID" value="KAB6917166.1"/>
    <property type="molecule type" value="Genomic_DNA"/>
</dbReference>
<dbReference type="Proteomes" id="UP000491334">
    <property type="component" value="Unassembled WGS sequence"/>
</dbReference>
<sequence>MAWRFVTHACGHQERINVDGPYVVVEQRVKNAERVSCPACIGIASRQRNRLDGFCELWGSKAQCDRAEPIRRRTLSQVDVLARHARIEDRDAFAELRRQVLRMNDAAWWIEHKNDAATTLAQDIEL</sequence>
<dbReference type="AlphaFoldDB" id="A0A133L862"/>
<name>A0A133L862_BIFLN</name>
<accession>A0A133L862</accession>
<evidence type="ECO:0000313" key="3">
    <source>
        <dbReference type="Proteomes" id="UP000481350"/>
    </source>
</evidence>
<dbReference type="RefSeq" id="WP_060868194.1">
    <property type="nucleotide sequence ID" value="NZ_CP143939.1"/>
</dbReference>
<gene>
    <name evidence="1" type="ORF">GBJ98_08415</name>
    <name evidence="2" type="ORF">GBK06_08615</name>
</gene>